<dbReference type="InterPro" id="IPR036890">
    <property type="entry name" value="HATPase_C_sf"/>
</dbReference>
<dbReference type="PANTHER" id="PTHR43065:SF42">
    <property type="entry name" value="TWO-COMPONENT SENSOR PPRA"/>
    <property type="match status" value="1"/>
</dbReference>
<dbReference type="InterPro" id="IPR048760">
    <property type="entry name" value="VP0354-like_sensor_dom"/>
</dbReference>
<evidence type="ECO:0000256" key="2">
    <source>
        <dbReference type="ARBA" id="ARBA00004651"/>
    </source>
</evidence>
<reference evidence="11" key="1">
    <citation type="submission" date="2016-11" db="EMBL/GenBank/DDBJ databases">
        <authorList>
            <person name="Varghese N."/>
            <person name="Submissions S."/>
        </authorList>
    </citation>
    <scope>NUCLEOTIDE SEQUENCE [LARGE SCALE GENOMIC DNA]</scope>
    <source>
        <strain evidence="11">CGMCC 1.8995</strain>
    </source>
</reference>
<dbReference type="EC" id="2.7.13.3" evidence="3"/>
<comment type="catalytic activity">
    <reaction evidence="1">
        <text>ATP + protein L-histidine = ADP + protein N-phospho-L-histidine.</text>
        <dbReference type="EC" id="2.7.13.3"/>
    </reaction>
</comment>
<dbReference type="GO" id="GO:0000155">
    <property type="term" value="F:phosphorelay sensor kinase activity"/>
    <property type="evidence" value="ECO:0007669"/>
    <property type="project" value="InterPro"/>
</dbReference>
<dbReference type="SMART" id="SM00387">
    <property type="entry name" value="HATPase_c"/>
    <property type="match status" value="1"/>
</dbReference>
<comment type="subcellular location">
    <subcellularLocation>
        <location evidence="2">Cell membrane</location>
        <topology evidence="2">Multi-pass membrane protein</topology>
    </subcellularLocation>
</comment>
<dbReference type="InterPro" id="IPR004358">
    <property type="entry name" value="Sig_transdc_His_kin-like_C"/>
</dbReference>
<dbReference type="Proteomes" id="UP000184520">
    <property type="component" value="Unassembled WGS sequence"/>
</dbReference>
<evidence type="ECO:0000256" key="3">
    <source>
        <dbReference type="ARBA" id="ARBA00012438"/>
    </source>
</evidence>
<evidence type="ECO:0000256" key="4">
    <source>
        <dbReference type="ARBA" id="ARBA00022475"/>
    </source>
</evidence>
<dbReference type="STRING" id="634436.SAMN05216361_4324"/>
<keyword evidence="10" id="KW-0808">Transferase</keyword>
<accession>A0A1M5S1V9</accession>
<dbReference type="EMBL" id="FQWD01000008">
    <property type="protein sequence ID" value="SHH32434.1"/>
    <property type="molecule type" value="Genomic_DNA"/>
</dbReference>
<evidence type="ECO:0000313" key="11">
    <source>
        <dbReference type="Proteomes" id="UP000184520"/>
    </source>
</evidence>
<dbReference type="InterPro" id="IPR003594">
    <property type="entry name" value="HATPase_dom"/>
</dbReference>
<dbReference type="PROSITE" id="PS50109">
    <property type="entry name" value="HIS_KIN"/>
    <property type="match status" value="1"/>
</dbReference>
<evidence type="ECO:0000256" key="7">
    <source>
        <dbReference type="ARBA" id="ARBA00022989"/>
    </source>
</evidence>
<organism evidence="10 11">
    <name type="scientific">Marisediminitalea aggregata</name>
    <dbReference type="NCBI Taxonomy" id="634436"/>
    <lineage>
        <taxon>Bacteria</taxon>
        <taxon>Pseudomonadati</taxon>
        <taxon>Pseudomonadota</taxon>
        <taxon>Gammaproteobacteria</taxon>
        <taxon>Alteromonadales</taxon>
        <taxon>Alteromonadaceae</taxon>
        <taxon>Marisediminitalea</taxon>
    </lineage>
</organism>
<keyword evidence="6 8" id="KW-0812">Transmembrane</keyword>
<dbReference type="SUPFAM" id="SSF103190">
    <property type="entry name" value="Sensory domain-like"/>
    <property type="match status" value="1"/>
</dbReference>
<dbReference type="CDD" id="cd00082">
    <property type="entry name" value="HisKA"/>
    <property type="match status" value="1"/>
</dbReference>
<evidence type="ECO:0000313" key="10">
    <source>
        <dbReference type="EMBL" id="SHH32434.1"/>
    </source>
</evidence>
<dbReference type="Pfam" id="PF02518">
    <property type="entry name" value="HATPase_c"/>
    <property type="match status" value="1"/>
</dbReference>
<keyword evidence="8" id="KW-0472">Membrane</keyword>
<dbReference type="CDD" id="cd00075">
    <property type="entry name" value="HATPase"/>
    <property type="match status" value="1"/>
</dbReference>
<evidence type="ECO:0000259" key="9">
    <source>
        <dbReference type="PROSITE" id="PS50109"/>
    </source>
</evidence>
<dbReference type="InterPro" id="IPR003661">
    <property type="entry name" value="HisK_dim/P_dom"/>
</dbReference>
<evidence type="ECO:0000256" key="5">
    <source>
        <dbReference type="ARBA" id="ARBA00022553"/>
    </source>
</evidence>
<sequence>MKLQQGVLRYVWSFVWIVFVLCVAAIVGYFAYSDKLASLQHPIRVTQRSQIDTASVLINRKISEIETVMRLFKHELELLQPEENTIRRAFRTLFYVYPELLQVRWLDENGNEKIRLEKAPDNTLYSVEESALQNKAARYYFSAGIQLAPNEIFITPIDLNIENGEVQRPFQPTIRAVTKAEQAELGTGLLVINFDLRPLLSSLKSLNTPESALLVGAGTSKWILHPMESKEWSVDLIKAPANIVVEIPSLWHQLSTQDSITTQTLNNTVVTAQRINSSFLETGGLPDIYLLTKSRDDVLPALQTNAFQTAILYALGLCMFGLLVLFLYVKHIQRLQRLSKAIKVERDSLKTALDQQTVLIEELAESQKLSSLSIMVAGLAHELNTPVGATNMALSNLKNLLDALRRQANEGLTKEQFHHFISQTDKTLSLANDNNHRAISLVKGFKRLSFERAKDDFTRFKVRQTIMDLERSMAGLFKQHHVTVKNAIGDDLEIEGYPGAFSQIIQILLSNTLAHAFNDRNANQVIIEGSSFPDKVEITVTDNGCGIPESIQEQIFDPFITSKRHKQHTGLGLHMAKAWMYQAFNGDIKIKRTSHRGTQFALTFPVSTIPSDH</sequence>
<keyword evidence="7 8" id="KW-1133">Transmembrane helix</keyword>
<keyword evidence="5" id="KW-0597">Phosphoprotein</keyword>
<feature type="transmembrane region" description="Helical" evidence="8">
    <location>
        <begin position="7"/>
        <end position="32"/>
    </location>
</feature>
<keyword evidence="10" id="KW-0418">Kinase</keyword>
<dbReference type="Gene3D" id="1.10.287.130">
    <property type="match status" value="1"/>
</dbReference>
<evidence type="ECO:0000256" key="6">
    <source>
        <dbReference type="ARBA" id="ARBA00022692"/>
    </source>
</evidence>
<dbReference type="AlphaFoldDB" id="A0A1M5S1V9"/>
<protein>
    <recommendedName>
        <fullName evidence="3">histidine kinase</fullName>
        <ecNumber evidence="3">2.7.13.3</ecNumber>
    </recommendedName>
</protein>
<dbReference type="Gene3D" id="3.30.565.10">
    <property type="entry name" value="Histidine kinase-like ATPase, C-terminal domain"/>
    <property type="match status" value="1"/>
</dbReference>
<dbReference type="RefSeq" id="WP_073325238.1">
    <property type="nucleotide sequence ID" value="NZ_FQWD01000008.1"/>
</dbReference>
<dbReference type="Gene3D" id="3.30.450.20">
    <property type="entry name" value="PAS domain"/>
    <property type="match status" value="1"/>
</dbReference>
<dbReference type="InterPro" id="IPR029151">
    <property type="entry name" value="Sensor-like_sf"/>
</dbReference>
<evidence type="ECO:0000256" key="1">
    <source>
        <dbReference type="ARBA" id="ARBA00000085"/>
    </source>
</evidence>
<keyword evidence="4" id="KW-1003">Cell membrane</keyword>
<name>A0A1M5S1V9_9ALTE</name>
<dbReference type="Pfam" id="PF21623">
    <property type="entry name" value="HK_sensor_dom_bact"/>
    <property type="match status" value="1"/>
</dbReference>
<dbReference type="PRINTS" id="PR00344">
    <property type="entry name" value="BCTRLSENSOR"/>
</dbReference>
<proteinExistence type="predicted"/>
<dbReference type="InterPro" id="IPR005467">
    <property type="entry name" value="His_kinase_dom"/>
</dbReference>
<gene>
    <name evidence="10" type="ORF">SAMN05216361_4324</name>
</gene>
<evidence type="ECO:0000256" key="8">
    <source>
        <dbReference type="SAM" id="Phobius"/>
    </source>
</evidence>
<dbReference type="PANTHER" id="PTHR43065">
    <property type="entry name" value="SENSOR HISTIDINE KINASE"/>
    <property type="match status" value="1"/>
</dbReference>
<feature type="transmembrane region" description="Helical" evidence="8">
    <location>
        <begin position="310"/>
        <end position="329"/>
    </location>
</feature>
<dbReference type="OrthoDB" id="2521613at2"/>
<feature type="domain" description="Histidine kinase" evidence="9">
    <location>
        <begin position="378"/>
        <end position="608"/>
    </location>
</feature>
<dbReference type="SUPFAM" id="SSF55874">
    <property type="entry name" value="ATPase domain of HSP90 chaperone/DNA topoisomerase II/histidine kinase"/>
    <property type="match status" value="1"/>
</dbReference>
<keyword evidence="11" id="KW-1185">Reference proteome</keyword>
<dbReference type="GO" id="GO:0005886">
    <property type="term" value="C:plasma membrane"/>
    <property type="evidence" value="ECO:0007669"/>
    <property type="project" value="UniProtKB-SubCell"/>
</dbReference>